<dbReference type="Proteomes" id="UP001281147">
    <property type="component" value="Unassembled WGS sequence"/>
</dbReference>
<protein>
    <submittedName>
        <fullName evidence="1">Cation diffusion zinc membrane transporter Zrg17</fullName>
    </submittedName>
</protein>
<evidence type="ECO:0000313" key="2">
    <source>
        <dbReference type="Proteomes" id="UP001281147"/>
    </source>
</evidence>
<evidence type="ECO:0000313" key="1">
    <source>
        <dbReference type="EMBL" id="KAK3715833.1"/>
    </source>
</evidence>
<comment type="caution">
    <text evidence="1">The sequence shown here is derived from an EMBL/GenBank/DDBJ whole genome shotgun (WGS) entry which is preliminary data.</text>
</comment>
<reference evidence="1" key="1">
    <citation type="submission" date="2023-07" db="EMBL/GenBank/DDBJ databases">
        <title>Black Yeasts Isolated from many extreme environments.</title>
        <authorList>
            <person name="Coleine C."/>
            <person name="Stajich J.E."/>
            <person name="Selbmann L."/>
        </authorList>
    </citation>
    <scope>NUCLEOTIDE SEQUENCE</scope>
    <source>
        <strain evidence="1">CCFEE 5714</strain>
    </source>
</reference>
<keyword evidence="2" id="KW-1185">Reference proteome</keyword>
<sequence>MAASSLPIPEAPRTPSPLDNDFHEDEGPKGLGLEGGPSITTDYDYDIQQGISDSPGKGADSSRTTDSTSAWLSPTFSSTTTSTGGLSPHGSLYTPITPQTASTTDGAFPTQSLEPTTAAGQRNPFNFTTTQYVAGGSNHLGRKASNDTLVGKRRGHKYKHSSIHASAMDSIIQPPVMRTPLSVPSSLPIPTRKEAYRSLTSNQTLRLAWCACHFSVAAFVQFSAAGSLAMTALSRLLLFDAAGATVCVIVDVMGNFEVWKRSSIKHPFGLERADVLAGFGMAVFIAFMGLDILSHGIEHSLENLGSHEPHTSHAHSRVATGSVDIASLLAIISTLVSAILLKNHKRIGKATNFALIAGWGKILGNPSHVLTLSGSVLLLVLPLLSIKTYTLFDLLFSVLIASMMITLGVRLGTRLASMLLMSYKPTSPASSSNSKKDAAPNDTSIRSIISSIAADPSISTVEEAKFWQVHYGLCMANLKLRYLGSGEDIGRIRQRVTSLIRQRLGGKWEVSLQMAVDSQ</sequence>
<organism evidence="1 2">
    <name type="scientific">Vermiconidia calcicola</name>
    <dbReference type="NCBI Taxonomy" id="1690605"/>
    <lineage>
        <taxon>Eukaryota</taxon>
        <taxon>Fungi</taxon>
        <taxon>Dikarya</taxon>
        <taxon>Ascomycota</taxon>
        <taxon>Pezizomycotina</taxon>
        <taxon>Dothideomycetes</taxon>
        <taxon>Dothideomycetidae</taxon>
        <taxon>Mycosphaerellales</taxon>
        <taxon>Extremaceae</taxon>
        <taxon>Vermiconidia</taxon>
    </lineage>
</organism>
<dbReference type="EMBL" id="JAUTXU010000046">
    <property type="protein sequence ID" value="KAK3715833.1"/>
    <property type="molecule type" value="Genomic_DNA"/>
</dbReference>
<accession>A0ACC3NHZ9</accession>
<proteinExistence type="predicted"/>
<name>A0ACC3NHZ9_9PEZI</name>
<gene>
    <name evidence="1" type="primary">zrg17_1</name>
    <name evidence="1" type="ORF">LTR37_006816</name>
</gene>